<protein>
    <recommendedName>
        <fullName evidence="11">Neuronal acetylcholine receptor subunit alpha-6</fullName>
    </recommendedName>
</protein>
<dbReference type="GO" id="GO:0004888">
    <property type="term" value="F:transmembrane signaling receptor activity"/>
    <property type="evidence" value="ECO:0007669"/>
    <property type="project" value="InterPro"/>
</dbReference>
<feature type="transmembrane region" description="Helical" evidence="5">
    <location>
        <begin position="293"/>
        <end position="321"/>
    </location>
</feature>
<dbReference type="PRINTS" id="PR00252">
    <property type="entry name" value="NRIONCHANNEL"/>
</dbReference>
<dbReference type="Pfam" id="PF02931">
    <property type="entry name" value="Neur_chan_LBD"/>
    <property type="match status" value="1"/>
</dbReference>
<organism evidence="9 10">
    <name type="scientific">Magallana gigas</name>
    <name type="common">Pacific oyster</name>
    <name type="synonym">Crassostrea gigas</name>
    <dbReference type="NCBI Taxonomy" id="29159"/>
    <lineage>
        <taxon>Eukaryota</taxon>
        <taxon>Metazoa</taxon>
        <taxon>Spiralia</taxon>
        <taxon>Lophotrochozoa</taxon>
        <taxon>Mollusca</taxon>
        <taxon>Bivalvia</taxon>
        <taxon>Autobranchia</taxon>
        <taxon>Pteriomorphia</taxon>
        <taxon>Ostreida</taxon>
        <taxon>Ostreoidea</taxon>
        <taxon>Ostreidae</taxon>
        <taxon>Magallana</taxon>
    </lineage>
</organism>
<evidence type="ECO:0000256" key="5">
    <source>
        <dbReference type="SAM" id="Phobius"/>
    </source>
</evidence>
<evidence type="ECO:0000259" key="8">
    <source>
        <dbReference type="Pfam" id="PF02932"/>
    </source>
</evidence>
<feature type="transmembrane region" description="Helical" evidence="5">
    <location>
        <begin position="394"/>
        <end position="416"/>
    </location>
</feature>
<dbReference type="PANTHER" id="PTHR18945">
    <property type="entry name" value="NEUROTRANSMITTER GATED ION CHANNEL"/>
    <property type="match status" value="1"/>
</dbReference>
<dbReference type="SUPFAM" id="SSF63712">
    <property type="entry name" value="Nicotinic receptor ligand binding domain-like"/>
    <property type="match status" value="1"/>
</dbReference>
<dbReference type="InterPro" id="IPR036719">
    <property type="entry name" value="Neuro-gated_channel_TM_sf"/>
</dbReference>
<name>A0A8W8I904_MAGGI</name>
<evidence type="ECO:0000256" key="1">
    <source>
        <dbReference type="ARBA" id="ARBA00004141"/>
    </source>
</evidence>
<evidence type="ECO:0000313" key="9">
    <source>
        <dbReference type="EnsemblMetazoa" id="G13030.3:cds"/>
    </source>
</evidence>
<keyword evidence="6" id="KW-0732">Signal</keyword>
<dbReference type="EnsemblMetazoa" id="G13030.3">
    <property type="protein sequence ID" value="G13030.3:cds"/>
    <property type="gene ID" value="G13030"/>
</dbReference>
<evidence type="ECO:0000256" key="2">
    <source>
        <dbReference type="ARBA" id="ARBA00022692"/>
    </source>
</evidence>
<evidence type="ECO:0000256" key="4">
    <source>
        <dbReference type="ARBA" id="ARBA00023136"/>
    </source>
</evidence>
<feature type="transmembrane region" description="Helical" evidence="5">
    <location>
        <begin position="264"/>
        <end position="281"/>
    </location>
</feature>
<dbReference type="InterPro" id="IPR036734">
    <property type="entry name" value="Neur_chan_lig-bd_sf"/>
</dbReference>
<dbReference type="CDD" id="cd18989">
    <property type="entry name" value="LGIC_ECD_cation"/>
    <property type="match status" value="1"/>
</dbReference>
<dbReference type="AlphaFoldDB" id="A0A8W8I904"/>
<feature type="signal peptide" evidence="6">
    <location>
        <begin position="1"/>
        <end position="22"/>
    </location>
</feature>
<dbReference type="GO" id="GO:0016020">
    <property type="term" value="C:membrane"/>
    <property type="evidence" value="ECO:0007669"/>
    <property type="project" value="UniProtKB-SubCell"/>
</dbReference>
<dbReference type="EnsemblMetazoa" id="G13030.1">
    <property type="protein sequence ID" value="G13030.1:cds"/>
    <property type="gene ID" value="G13030"/>
</dbReference>
<keyword evidence="4 5" id="KW-0472">Membrane</keyword>
<dbReference type="Gene3D" id="2.70.170.10">
    <property type="entry name" value="Neurotransmitter-gated ion-channel ligand-binding domain"/>
    <property type="match status" value="1"/>
</dbReference>
<evidence type="ECO:0000313" key="10">
    <source>
        <dbReference type="Proteomes" id="UP000005408"/>
    </source>
</evidence>
<dbReference type="Gene3D" id="1.20.58.390">
    <property type="entry name" value="Neurotransmitter-gated ion-channel transmembrane domain"/>
    <property type="match status" value="1"/>
</dbReference>
<evidence type="ECO:0000256" key="6">
    <source>
        <dbReference type="SAM" id="SignalP"/>
    </source>
</evidence>
<feature type="transmembrane region" description="Helical" evidence="5">
    <location>
        <begin position="236"/>
        <end position="258"/>
    </location>
</feature>
<evidence type="ECO:0008006" key="11">
    <source>
        <dbReference type="Google" id="ProtNLM"/>
    </source>
</evidence>
<dbReference type="Proteomes" id="UP000005408">
    <property type="component" value="Unassembled WGS sequence"/>
</dbReference>
<sequence length="418" mass="47247">MAGVGVIFLWTILSSMILTNIAQPIDASNRLSVDLMKNYNKRIRGVRDMKELTTLHFHFNLVRIAEYDEVNGKLSIVGYFGMFWHDFRMEWNSSQYNGTGTILFEEKEVWRPFIVLGSPQEEFKRLGDDDNFFVRYSPAGFAEWYPGDIWATACTPDVYMYPYDTQSCEVLFVVWGYAVSEIAARALSDKVNLHVYTAHGMWDLTDTSVASYSDPVRQLTTITIVLEMKRISTFHLINMILPIVLVGLLNNLVFLLPAQSGERVGYSITVLLAIAVFQTIASDNLPTVSKPRISLLCIKLLIDLVLSALVMTLTIVTLYFYHMPETRRIPSCVVVVTKCVLCKNCCKPNKQKSKSEKYKESVVGNGIVIKESVLEEDNQQSTVTWTDVGKSSDIVFAVFSLLTFLASNIVFILVVARN</sequence>
<evidence type="ECO:0000259" key="7">
    <source>
        <dbReference type="Pfam" id="PF02931"/>
    </source>
</evidence>
<dbReference type="CDD" id="cd19051">
    <property type="entry name" value="LGIC_TM_cation"/>
    <property type="match status" value="1"/>
</dbReference>
<dbReference type="GO" id="GO:0005230">
    <property type="term" value="F:extracellular ligand-gated monoatomic ion channel activity"/>
    <property type="evidence" value="ECO:0007669"/>
    <property type="project" value="InterPro"/>
</dbReference>
<evidence type="ECO:0000256" key="3">
    <source>
        <dbReference type="ARBA" id="ARBA00022989"/>
    </source>
</evidence>
<keyword evidence="3 5" id="KW-1133">Transmembrane helix</keyword>
<keyword evidence="2 5" id="KW-0812">Transmembrane</keyword>
<dbReference type="OrthoDB" id="6142676at2759"/>
<comment type="subcellular location">
    <subcellularLocation>
        <location evidence="1">Membrane</location>
        <topology evidence="1">Multi-pass membrane protein</topology>
    </subcellularLocation>
</comment>
<dbReference type="InterPro" id="IPR006201">
    <property type="entry name" value="Neur_channel"/>
</dbReference>
<dbReference type="Pfam" id="PF02932">
    <property type="entry name" value="Neur_chan_memb"/>
    <property type="match status" value="1"/>
</dbReference>
<feature type="chain" id="PRO_5042430782" description="Neuronal acetylcholine receptor subunit alpha-6" evidence="6">
    <location>
        <begin position="23"/>
        <end position="418"/>
    </location>
</feature>
<dbReference type="InterPro" id="IPR006029">
    <property type="entry name" value="Neurotrans-gated_channel_TM"/>
</dbReference>
<dbReference type="InterPro" id="IPR006202">
    <property type="entry name" value="Neur_chan_lig-bd"/>
</dbReference>
<accession>A0A8W8I904</accession>
<dbReference type="OMA" id="ITIVLEM"/>
<reference evidence="9" key="1">
    <citation type="submission" date="2022-08" db="UniProtKB">
        <authorList>
            <consortium name="EnsemblMetazoa"/>
        </authorList>
    </citation>
    <scope>IDENTIFICATION</scope>
    <source>
        <strain evidence="9">05x7-T-G4-1.051#20</strain>
    </source>
</reference>
<proteinExistence type="predicted"/>
<dbReference type="EnsemblMetazoa" id="G13030.2">
    <property type="protein sequence ID" value="G13030.2:cds"/>
    <property type="gene ID" value="G13030"/>
</dbReference>
<keyword evidence="10" id="KW-1185">Reference proteome</keyword>
<dbReference type="SUPFAM" id="SSF90112">
    <property type="entry name" value="Neurotransmitter-gated ion-channel transmembrane pore"/>
    <property type="match status" value="1"/>
</dbReference>
<dbReference type="InterPro" id="IPR038050">
    <property type="entry name" value="Neuro_actylchol_rec"/>
</dbReference>
<feature type="domain" description="Neurotransmitter-gated ion-channel ligand-binding" evidence="7">
    <location>
        <begin position="29"/>
        <end position="230"/>
    </location>
</feature>
<feature type="domain" description="Neurotransmitter-gated ion-channel transmembrane" evidence="8">
    <location>
        <begin position="239"/>
        <end position="353"/>
    </location>
</feature>